<dbReference type="EMBL" id="SNXZ01000005">
    <property type="protein sequence ID" value="TDP94875.1"/>
    <property type="molecule type" value="Genomic_DNA"/>
</dbReference>
<keyword evidence="1" id="KW-0472">Membrane</keyword>
<feature type="transmembrane region" description="Helical" evidence="1">
    <location>
        <begin position="85"/>
        <end position="106"/>
    </location>
</feature>
<evidence type="ECO:0000256" key="1">
    <source>
        <dbReference type="SAM" id="Phobius"/>
    </source>
</evidence>
<reference evidence="3 4" key="1">
    <citation type="submission" date="2019-03" db="EMBL/GenBank/DDBJ databases">
        <title>Genomic Encyclopedia of Type Strains, Phase IV (KMG-IV): sequencing the most valuable type-strain genomes for metagenomic binning, comparative biology and taxonomic classification.</title>
        <authorList>
            <person name="Goeker M."/>
        </authorList>
    </citation>
    <scope>NUCLEOTIDE SEQUENCE [LARGE SCALE GENOMIC DNA]</scope>
    <source>
        <strain evidence="3 4">DSM 45361</strain>
    </source>
</reference>
<evidence type="ECO:0000313" key="4">
    <source>
        <dbReference type="Proteomes" id="UP000295444"/>
    </source>
</evidence>
<sequence>MSTKGLPWWAVAAGATAVAGVGGLVGGPYFPAAVVAGCVLAAIAANRSAFFTVVAQPPLIVTAIAVATLLFGQSFLGAVAQLSTVFPYLAATMAAVGLIVLVRLRLGRNRRA</sequence>
<name>A0A4R6S7T3_LABRH</name>
<gene>
    <name evidence="3" type="ORF">EV186_105107</name>
</gene>
<evidence type="ECO:0000259" key="2">
    <source>
        <dbReference type="Pfam" id="PF20177"/>
    </source>
</evidence>
<dbReference type="OrthoDB" id="3697444at2"/>
<dbReference type="InterPro" id="IPR046672">
    <property type="entry name" value="DUF6542"/>
</dbReference>
<accession>A0A4R6S7T3</accession>
<feature type="transmembrane region" description="Helical" evidence="1">
    <location>
        <begin position="58"/>
        <end position="79"/>
    </location>
</feature>
<feature type="domain" description="DUF6542" evidence="2">
    <location>
        <begin position="5"/>
        <end position="108"/>
    </location>
</feature>
<organism evidence="3 4">
    <name type="scientific">Labedaea rhizosphaerae</name>
    <dbReference type="NCBI Taxonomy" id="598644"/>
    <lineage>
        <taxon>Bacteria</taxon>
        <taxon>Bacillati</taxon>
        <taxon>Actinomycetota</taxon>
        <taxon>Actinomycetes</taxon>
        <taxon>Pseudonocardiales</taxon>
        <taxon>Pseudonocardiaceae</taxon>
        <taxon>Labedaea</taxon>
    </lineage>
</organism>
<keyword evidence="1" id="KW-0812">Transmembrane</keyword>
<keyword evidence="4" id="KW-1185">Reference proteome</keyword>
<protein>
    <recommendedName>
        <fullName evidence="2">DUF6542 domain-containing protein</fullName>
    </recommendedName>
</protein>
<proteinExistence type="predicted"/>
<keyword evidence="1" id="KW-1133">Transmembrane helix</keyword>
<evidence type="ECO:0000313" key="3">
    <source>
        <dbReference type="EMBL" id="TDP94875.1"/>
    </source>
</evidence>
<dbReference type="RefSeq" id="WP_133852292.1">
    <property type="nucleotide sequence ID" value="NZ_SNXZ01000005.1"/>
</dbReference>
<dbReference type="Pfam" id="PF20177">
    <property type="entry name" value="DUF6542"/>
    <property type="match status" value="1"/>
</dbReference>
<comment type="caution">
    <text evidence="3">The sequence shown here is derived from an EMBL/GenBank/DDBJ whole genome shotgun (WGS) entry which is preliminary data.</text>
</comment>
<dbReference type="Proteomes" id="UP000295444">
    <property type="component" value="Unassembled WGS sequence"/>
</dbReference>
<dbReference type="AlphaFoldDB" id="A0A4R6S7T3"/>